<evidence type="ECO:0000256" key="2">
    <source>
        <dbReference type="ARBA" id="ARBA00022747"/>
    </source>
</evidence>
<evidence type="ECO:0000259" key="4">
    <source>
        <dbReference type="Pfam" id="PF01420"/>
    </source>
</evidence>
<keyword evidence="6" id="KW-1185">Reference proteome</keyword>
<keyword evidence="5" id="KW-0540">Nuclease</keyword>
<dbReference type="SUPFAM" id="SSF116734">
    <property type="entry name" value="DNA methylase specificity domain"/>
    <property type="match status" value="2"/>
</dbReference>
<dbReference type="PANTHER" id="PTHR30408">
    <property type="entry name" value="TYPE-1 RESTRICTION ENZYME ECOKI SPECIFICITY PROTEIN"/>
    <property type="match status" value="1"/>
</dbReference>
<keyword evidence="3" id="KW-0238">DNA-binding</keyword>
<dbReference type="EC" id="3.1.21.-" evidence="5"/>
<keyword evidence="5" id="KW-0255">Endonuclease</keyword>
<accession>A0ABY8MHV2</accession>
<name>A0ABY8MHV2_9SPIO</name>
<evidence type="ECO:0000313" key="6">
    <source>
        <dbReference type="Proteomes" id="UP001228690"/>
    </source>
</evidence>
<evidence type="ECO:0000256" key="3">
    <source>
        <dbReference type="ARBA" id="ARBA00023125"/>
    </source>
</evidence>
<reference evidence="5 6" key="1">
    <citation type="submission" date="2023-04" db="EMBL/GenBank/DDBJ databases">
        <title>Spirochaete genome identified in red abalone sample constitutes a novel genus.</title>
        <authorList>
            <person name="Sharma S.P."/>
            <person name="Purcell C.M."/>
            <person name="Hyde J.R."/>
            <person name="Severin A.J."/>
        </authorList>
    </citation>
    <scope>NUCLEOTIDE SEQUENCE [LARGE SCALE GENOMIC DNA]</scope>
    <source>
        <strain evidence="5 6">SP-2023</strain>
    </source>
</reference>
<feature type="domain" description="Type I restriction modification DNA specificity" evidence="4">
    <location>
        <begin position="48"/>
        <end position="215"/>
    </location>
</feature>
<dbReference type="InterPro" id="IPR044946">
    <property type="entry name" value="Restrct_endonuc_typeI_TRD_sf"/>
</dbReference>
<dbReference type="InterPro" id="IPR052021">
    <property type="entry name" value="Type-I_RS_S_subunit"/>
</dbReference>
<feature type="domain" description="Type I restriction modification DNA specificity" evidence="4">
    <location>
        <begin position="334"/>
        <end position="453"/>
    </location>
</feature>
<dbReference type="RefSeq" id="WP_326927783.1">
    <property type="nucleotide sequence ID" value="NZ_CP123443.1"/>
</dbReference>
<comment type="similarity">
    <text evidence="1">Belongs to the type-I restriction system S methylase family.</text>
</comment>
<evidence type="ECO:0000313" key="5">
    <source>
        <dbReference type="EMBL" id="WGK69597.1"/>
    </source>
</evidence>
<dbReference type="CDD" id="cd17249">
    <property type="entry name" value="RMtype1_S_EcoR124I-TRD2-CR2_like"/>
    <property type="match status" value="1"/>
</dbReference>
<protein>
    <submittedName>
        <fullName evidence="5">Restriction endonuclease subunit S</fullName>
        <ecNumber evidence="5">3.1.21.-</ecNumber>
    </submittedName>
</protein>
<sequence>MNDFQLSPEVDKNKIFLIKYSELEGRWDPAYNLALIKNKIPTVYPKHKIGQISKSISGGTPSKANLDYWVGDIPWISPKDMKDFYLIDSIDHISEQAVEKSSTNIVPKETVLLVVRSGILQHTIPISIATREMAINQDIKALIFNDSVLPVYAAYFINVYQSKLLPLIVKHSTTVQSINTEQFDSLLIPIPPKEIQAQIVVKMDTAYAAKKQKEAEAQRLLDSIDDYLLGELGIELPEQEENTVQSRIFIRQFSEVSGGRLDAIYYSSDLNKLLKGQYKSSKIKDIAARIISGVGAGRQDQAGIDEGIIQIRPTNIDVNGSLKYDRNIFLPSDQQSEKIDIDDVLFNNTNSQVLVGKTSILKESKELYFSNHITKITVGRLKVLPDYLVCILNLYQRHKVFYFICTNWNNQSGIGLDLLKSLRIPLPSLEKQTEIANHIAGIRTQAKKLQQQAKADLEQAKKEVEAMILGD</sequence>
<evidence type="ECO:0000256" key="1">
    <source>
        <dbReference type="ARBA" id="ARBA00010923"/>
    </source>
</evidence>
<dbReference type="Pfam" id="PF01420">
    <property type="entry name" value="Methylase_S"/>
    <property type="match status" value="2"/>
</dbReference>
<dbReference type="Gene3D" id="3.90.220.20">
    <property type="entry name" value="DNA methylase specificity domains"/>
    <property type="match status" value="2"/>
</dbReference>
<dbReference type="PANTHER" id="PTHR30408:SF12">
    <property type="entry name" value="TYPE I RESTRICTION ENZYME MJAVIII SPECIFICITY SUBUNIT"/>
    <property type="match status" value="1"/>
</dbReference>
<dbReference type="EMBL" id="CP123443">
    <property type="protein sequence ID" value="WGK69597.1"/>
    <property type="molecule type" value="Genomic_DNA"/>
</dbReference>
<keyword evidence="5" id="KW-0378">Hydrolase</keyword>
<dbReference type="Proteomes" id="UP001228690">
    <property type="component" value="Chromosome"/>
</dbReference>
<dbReference type="GO" id="GO:0004519">
    <property type="term" value="F:endonuclease activity"/>
    <property type="evidence" value="ECO:0007669"/>
    <property type="project" value="UniProtKB-KW"/>
</dbReference>
<dbReference type="GO" id="GO:0016787">
    <property type="term" value="F:hydrolase activity"/>
    <property type="evidence" value="ECO:0007669"/>
    <property type="project" value="UniProtKB-KW"/>
</dbReference>
<organism evidence="5 6">
    <name type="scientific">Candidatus Haliotispira prima</name>
    <dbReference type="NCBI Taxonomy" id="3034016"/>
    <lineage>
        <taxon>Bacteria</taxon>
        <taxon>Pseudomonadati</taxon>
        <taxon>Spirochaetota</taxon>
        <taxon>Spirochaetia</taxon>
        <taxon>Spirochaetales</taxon>
        <taxon>Spirochaetaceae</taxon>
        <taxon>Candidatus Haliotispira</taxon>
    </lineage>
</organism>
<gene>
    <name evidence="5" type="ORF">P0082_01680</name>
</gene>
<keyword evidence="2" id="KW-0680">Restriction system</keyword>
<dbReference type="InterPro" id="IPR000055">
    <property type="entry name" value="Restrct_endonuc_typeI_TRD"/>
</dbReference>
<proteinExistence type="inferred from homology"/>